<name>A0A1X7C3Q0_9MICC</name>
<feature type="region of interest" description="Disordered" evidence="1">
    <location>
        <begin position="367"/>
        <end position="410"/>
    </location>
</feature>
<dbReference type="Proteomes" id="UP000192929">
    <property type="component" value="Unassembled WGS sequence"/>
</dbReference>
<dbReference type="AlphaFoldDB" id="A0A1X7C3Q0"/>
<accession>A0A1X7C3Q0</accession>
<proteinExistence type="predicted"/>
<keyword evidence="3" id="KW-1185">Reference proteome</keyword>
<evidence type="ECO:0000313" key="3">
    <source>
        <dbReference type="Proteomes" id="UP000192929"/>
    </source>
</evidence>
<feature type="compositionally biased region" description="Basic and acidic residues" evidence="1">
    <location>
        <begin position="378"/>
        <end position="396"/>
    </location>
</feature>
<dbReference type="Pfam" id="PF13830">
    <property type="entry name" value="DUF4192"/>
    <property type="match status" value="1"/>
</dbReference>
<sequence>MHMRADRPHRGASGRQGGVMTISHEAADTVRIRSTEDLLALIPHQVGRQPRNTSVLFFPVADSSALCLSMNSPTVETDPYELGAELAEVLARVRHCGEVVVTVYSDQALEGGMDREAVAAARWECAVERAGLTVLRALVVGPQHWWDLAEPDRALPVELIRDSAVNAQMIALGSAAEPDAPEHHPRWRHRFARRAQHVTRAWERLRTDDGDPAPARTTVPGPTPPTIDPDPRHPLTAWHRAVRCVQADRQHWVDAVLGLSDGHLALLIEGVHDDLVRDALLYAWLSGSTARAAAALAGLRAAMVRLGGGIAGSEPSQDEIDEALRCVVAVAGEWDGPPDWDTLDGAYRVLQVLDGILGAGRDPLADPTEIVAGSRESLGPRDLSDSRETSGDRKPSSDPNPSSDRQPLTAAAASVVATLAQLEVYRGRAHTASRLLARCANREGAAGSERSAMPGRSAAADVAHRLRHQPTPWWCVDRRTAWPGRGVWERGASDQG</sequence>
<dbReference type="InterPro" id="IPR025447">
    <property type="entry name" value="DUF4192"/>
</dbReference>
<evidence type="ECO:0000313" key="2">
    <source>
        <dbReference type="EMBL" id="SME88992.1"/>
    </source>
</evidence>
<evidence type="ECO:0008006" key="4">
    <source>
        <dbReference type="Google" id="ProtNLM"/>
    </source>
</evidence>
<organism evidence="2 3">
    <name type="scientific">Kocuria marina subsp. indica</name>
    <dbReference type="NCBI Taxonomy" id="1049583"/>
    <lineage>
        <taxon>Bacteria</taxon>
        <taxon>Bacillati</taxon>
        <taxon>Actinomycetota</taxon>
        <taxon>Actinomycetes</taxon>
        <taxon>Micrococcales</taxon>
        <taxon>Micrococcaceae</taxon>
        <taxon>Kocuria</taxon>
    </lineage>
</organism>
<feature type="region of interest" description="Disordered" evidence="1">
    <location>
        <begin position="207"/>
        <end position="230"/>
    </location>
</feature>
<gene>
    <name evidence="2" type="ORF">SAMN06296028_101131</name>
</gene>
<protein>
    <recommendedName>
        <fullName evidence="4">DUF4192 family protein</fullName>
    </recommendedName>
</protein>
<feature type="compositionally biased region" description="Polar residues" evidence="1">
    <location>
        <begin position="397"/>
        <end position="406"/>
    </location>
</feature>
<reference evidence="3" key="1">
    <citation type="submission" date="2017-04" db="EMBL/GenBank/DDBJ databases">
        <authorList>
            <person name="Varghese N."/>
            <person name="Submissions S."/>
        </authorList>
    </citation>
    <scope>NUCLEOTIDE SEQUENCE [LARGE SCALE GENOMIC DNA]</scope>
    <source>
        <strain evidence="3">NIO-1021</strain>
    </source>
</reference>
<dbReference type="EMBL" id="FXAC01000001">
    <property type="protein sequence ID" value="SME88992.1"/>
    <property type="molecule type" value="Genomic_DNA"/>
</dbReference>
<evidence type="ECO:0000256" key="1">
    <source>
        <dbReference type="SAM" id="MobiDB-lite"/>
    </source>
</evidence>